<proteinExistence type="predicted"/>
<sequence length="156" mass="17246">MPRTILIAYDHSDASNKALNWVLDHQVLLPEDKIYITTVLNDDVLSFEGFGLESAAIGPATWVNDDCGERIMQLKEDSNRLLDNVMQVLKRRGLSATTNMLHGDAGDALVVEAETLKADIVIVGCNGRGFFKRQLLGSVSEHLTRHLKCTVMVVKP</sequence>
<dbReference type="PRINTS" id="PR01438">
    <property type="entry name" value="UNVRSLSTRESS"/>
</dbReference>
<dbReference type="InParanoid" id="A0A163J1F3"/>
<dbReference type="PANTHER" id="PTHR31964:SF113">
    <property type="entry name" value="USPA DOMAIN-CONTAINING PROTEIN"/>
    <property type="match status" value="1"/>
</dbReference>
<dbReference type="OrthoDB" id="843225at2759"/>
<dbReference type="STRING" id="4829.A0A163J1F3"/>
<dbReference type="InterPro" id="IPR006016">
    <property type="entry name" value="UspA"/>
</dbReference>
<evidence type="ECO:0000313" key="2">
    <source>
        <dbReference type="EMBL" id="SAL96574.1"/>
    </source>
</evidence>
<dbReference type="OMA" id="LIGYDHT"/>
<feature type="domain" description="UspA" evidence="1">
    <location>
        <begin position="1"/>
        <end position="155"/>
    </location>
</feature>
<reference evidence="2" key="1">
    <citation type="submission" date="2016-04" db="EMBL/GenBank/DDBJ databases">
        <authorList>
            <person name="Evans L.H."/>
            <person name="Alamgir A."/>
            <person name="Owens N."/>
            <person name="Weber N.D."/>
            <person name="Virtaneva K."/>
            <person name="Barbian K."/>
            <person name="Babar A."/>
            <person name="Rosenke K."/>
        </authorList>
    </citation>
    <scope>NUCLEOTIDE SEQUENCE [LARGE SCALE GENOMIC DNA]</scope>
    <source>
        <strain evidence="2">CBS 101.48</strain>
    </source>
</reference>
<accession>A0A163J1F3</accession>
<dbReference type="InterPro" id="IPR014729">
    <property type="entry name" value="Rossmann-like_a/b/a_fold"/>
</dbReference>
<evidence type="ECO:0000313" key="3">
    <source>
        <dbReference type="Proteomes" id="UP000078561"/>
    </source>
</evidence>
<dbReference type="PANTHER" id="PTHR31964">
    <property type="entry name" value="ADENINE NUCLEOTIDE ALPHA HYDROLASES-LIKE SUPERFAMILY PROTEIN"/>
    <property type="match status" value="1"/>
</dbReference>
<dbReference type="CDD" id="cd23659">
    <property type="entry name" value="USP_At3g01520-like"/>
    <property type="match status" value="1"/>
</dbReference>
<name>A0A163J1F3_ABSGL</name>
<dbReference type="Gene3D" id="3.40.50.620">
    <property type="entry name" value="HUPs"/>
    <property type="match status" value="1"/>
</dbReference>
<dbReference type="EMBL" id="LT551165">
    <property type="protein sequence ID" value="SAL96574.1"/>
    <property type="molecule type" value="Genomic_DNA"/>
</dbReference>
<dbReference type="SUPFAM" id="SSF52402">
    <property type="entry name" value="Adenine nucleotide alpha hydrolases-like"/>
    <property type="match status" value="1"/>
</dbReference>
<organism evidence="2">
    <name type="scientific">Absidia glauca</name>
    <name type="common">Pin mould</name>
    <dbReference type="NCBI Taxonomy" id="4829"/>
    <lineage>
        <taxon>Eukaryota</taxon>
        <taxon>Fungi</taxon>
        <taxon>Fungi incertae sedis</taxon>
        <taxon>Mucoromycota</taxon>
        <taxon>Mucoromycotina</taxon>
        <taxon>Mucoromycetes</taxon>
        <taxon>Mucorales</taxon>
        <taxon>Cunninghamellaceae</taxon>
        <taxon>Absidia</taxon>
    </lineage>
</organism>
<protein>
    <recommendedName>
        <fullName evidence="1">UspA domain-containing protein</fullName>
    </recommendedName>
</protein>
<dbReference type="Proteomes" id="UP000078561">
    <property type="component" value="Unassembled WGS sequence"/>
</dbReference>
<keyword evidence="3" id="KW-1185">Reference proteome</keyword>
<gene>
    <name evidence="2" type="primary">ABSGL_01990.1 scaffold 2596</name>
</gene>
<dbReference type="AlphaFoldDB" id="A0A163J1F3"/>
<evidence type="ECO:0000259" key="1">
    <source>
        <dbReference type="Pfam" id="PF00582"/>
    </source>
</evidence>
<dbReference type="Pfam" id="PF00582">
    <property type="entry name" value="Usp"/>
    <property type="match status" value="1"/>
</dbReference>
<dbReference type="InterPro" id="IPR006015">
    <property type="entry name" value="Universal_stress_UspA"/>
</dbReference>